<sequence>MQGKLVTIFGGSGFLGRYVAEELLARGARIRVACRNPSTAIFIKPLGNLGDVQLVAADIRKPAPVNRALAGADAVVNLVGSFADMDAVQNIGAGIIAQAAADLGIGTFVHISAIGADPSSPAEYGRSKAGGEAAVHAALPTAIIVRPSIIFGREDQFINRFAGLIRMLPVVPVIGASTRFQPVFVGDVAKAIAAALSGKPGEILELGGPQILSMIELNRWIAKAIGRNPVFLEIPDFAAEALARSTGWLPGAPITMDQFRMLGSDNIVTGVDGLATYGIVPTPIDIVAHDWLSLYRKHGRFGASTSDEKHPDAKA</sequence>
<proteinExistence type="predicted"/>
<dbReference type="RefSeq" id="WP_160353986.1">
    <property type="nucleotide sequence ID" value="NZ_SDWJ01000002.1"/>
</dbReference>
<keyword evidence="3" id="KW-1185">Reference proteome</keyword>
<dbReference type="OrthoDB" id="9776313at2"/>
<accession>A0A6I4LX70</accession>
<dbReference type="Gene3D" id="3.40.50.720">
    <property type="entry name" value="NAD(P)-binding Rossmann-like Domain"/>
    <property type="match status" value="1"/>
</dbReference>
<evidence type="ECO:0000259" key="1">
    <source>
        <dbReference type="Pfam" id="PF13460"/>
    </source>
</evidence>
<dbReference type="GO" id="GO:0044877">
    <property type="term" value="F:protein-containing complex binding"/>
    <property type="evidence" value="ECO:0007669"/>
    <property type="project" value="TreeGrafter"/>
</dbReference>
<evidence type="ECO:0000313" key="3">
    <source>
        <dbReference type="Proteomes" id="UP000471147"/>
    </source>
</evidence>
<dbReference type="AlphaFoldDB" id="A0A6I4LX70"/>
<feature type="domain" description="NAD(P)-binding" evidence="1">
    <location>
        <begin position="10"/>
        <end position="127"/>
    </location>
</feature>
<dbReference type="CDD" id="cd05271">
    <property type="entry name" value="NDUFA9_like_SDR_a"/>
    <property type="match status" value="1"/>
</dbReference>
<name>A0A6I4LX70_9SPHN</name>
<dbReference type="InterPro" id="IPR036291">
    <property type="entry name" value="NAD(P)-bd_dom_sf"/>
</dbReference>
<gene>
    <name evidence="2" type="ORF">EUU23_09920</name>
</gene>
<organism evidence="2 3">
    <name type="scientific">Sphingorhabdus profundilacus</name>
    <dbReference type="NCBI Taxonomy" id="2509718"/>
    <lineage>
        <taxon>Bacteria</taxon>
        <taxon>Pseudomonadati</taxon>
        <taxon>Pseudomonadota</taxon>
        <taxon>Alphaproteobacteria</taxon>
        <taxon>Sphingomonadales</taxon>
        <taxon>Sphingomonadaceae</taxon>
        <taxon>Sphingorhabdus</taxon>
    </lineage>
</organism>
<protein>
    <submittedName>
        <fullName evidence="2">Complex I NDUFA9 subunit family protein</fullName>
    </submittedName>
</protein>
<dbReference type="PANTHER" id="PTHR12126">
    <property type="entry name" value="NADH-UBIQUINONE OXIDOREDUCTASE 39 KDA SUBUNIT-RELATED"/>
    <property type="match status" value="1"/>
</dbReference>
<dbReference type="Pfam" id="PF13460">
    <property type="entry name" value="NAD_binding_10"/>
    <property type="match status" value="1"/>
</dbReference>
<dbReference type="SUPFAM" id="SSF51735">
    <property type="entry name" value="NAD(P)-binding Rossmann-fold domains"/>
    <property type="match status" value="1"/>
</dbReference>
<dbReference type="EMBL" id="SDWJ01000002">
    <property type="protein sequence ID" value="MVZ98022.1"/>
    <property type="molecule type" value="Genomic_DNA"/>
</dbReference>
<comment type="caution">
    <text evidence="2">The sequence shown here is derived from an EMBL/GenBank/DDBJ whole genome shotgun (WGS) entry which is preliminary data.</text>
</comment>
<dbReference type="Proteomes" id="UP000471147">
    <property type="component" value="Unassembled WGS sequence"/>
</dbReference>
<dbReference type="InterPro" id="IPR016040">
    <property type="entry name" value="NAD(P)-bd_dom"/>
</dbReference>
<dbReference type="InterPro" id="IPR051207">
    <property type="entry name" value="ComplexI_NDUFA9_subunit"/>
</dbReference>
<dbReference type="PANTHER" id="PTHR12126:SF11">
    <property type="entry name" value="NADH DEHYDROGENASE [UBIQUINONE] 1 ALPHA SUBCOMPLEX SUBUNIT 9, MITOCHONDRIAL"/>
    <property type="match status" value="1"/>
</dbReference>
<reference evidence="2 3" key="1">
    <citation type="submission" date="2019-01" db="EMBL/GenBank/DDBJ databases">
        <title>Sphingorhabdus lacus sp.nov., isolated from an oligotrophic freshwater lake.</title>
        <authorList>
            <person name="Park M."/>
        </authorList>
    </citation>
    <scope>NUCLEOTIDE SEQUENCE [LARGE SCALE GENOMIC DNA]</scope>
    <source>
        <strain evidence="2 3">IMCC26285</strain>
    </source>
</reference>
<evidence type="ECO:0000313" key="2">
    <source>
        <dbReference type="EMBL" id="MVZ98022.1"/>
    </source>
</evidence>